<proteinExistence type="predicted"/>
<dbReference type="EMBL" id="PDXF01000026">
    <property type="protein sequence ID" value="RYN98447.1"/>
    <property type="molecule type" value="Genomic_DNA"/>
</dbReference>
<organism evidence="2 3">
    <name type="scientific">Alternaria tenuissima</name>
    <dbReference type="NCBI Taxonomy" id="119927"/>
    <lineage>
        <taxon>Eukaryota</taxon>
        <taxon>Fungi</taxon>
        <taxon>Dikarya</taxon>
        <taxon>Ascomycota</taxon>
        <taxon>Pezizomycotina</taxon>
        <taxon>Dothideomycetes</taxon>
        <taxon>Pleosporomycetidae</taxon>
        <taxon>Pleosporales</taxon>
        <taxon>Pleosporineae</taxon>
        <taxon>Pleosporaceae</taxon>
        <taxon>Alternaria</taxon>
        <taxon>Alternaria sect. Alternaria</taxon>
        <taxon>Alternaria alternata complex</taxon>
    </lineage>
</organism>
<accession>A0ABY0GAC4</accession>
<evidence type="ECO:0000313" key="3">
    <source>
        <dbReference type="Proteomes" id="UP000293195"/>
    </source>
</evidence>
<dbReference type="PANTHER" id="PTHR24148:SF73">
    <property type="entry name" value="HET DOMAIN PROTEIN (AFU_ORTHOLOGUE AFUA_8G01020)"/>
    <property type="match status" value="1"/>
</dbReference>
<dbReference type="PANTHER" id="PTHR24148">
    <property type="entry name" value="ANKYRIN REPEAT DOMAIN-CONTAINING PROTEIN 39 HOMOLOG-RELATED"/>
    <property type="match status" value="1"/>
</dbReference>
<keyword evidence="3" id="KW-1185">Reference proteome</keyword>
<name>A0ABY0GAC4_9PLEO</name>
<sequence>MELPPTDVRFVHTPLNFKNREIRLLTIEPSSDPESPIQITIKHIDFSDHVHALNRYQENRARLQARKPWNTDWRSDALYNEFFKGTLRFIALSYTWGPEFPAQDILITSPESRGWLSVRQNLYDFLKIRRACESAWFWIDQICINQGKDDEKTHQVNQMAEIYSAAVVEVWLSSEFEGSNELMDLMVRESTFWTQERWPKLSVNKQEFSTYIPSLRSLLRIPYWSRLWITQEIVLGKVVNIRIGSRTLPWDTFYSGWERVNTAWGRLDRSLKGANQFDAQMRIRAIDGGRGQAFDEDWWSIWYRIRGSECSDLRDQVFGTMGMLHPSFRILPDYSMRPEDVLLMILPKIVGSILATSKLGWFGLPCVEGLSRADQIQCMRTVRSWRDALENDVHKISRRTVRRHLLEILLSLDPPKFGLRTGKVCQLKYRMWYMMEGGYDVRSMFRQLGQRLWMHFRPIKEKQAEPFTDDSLFAEPDVCSLSMADSEVS</sequence>
<dbReference type="Pfam" id="PF06985">
    <property type="entry name" value="HET"/>
    <property type="match status" value="1"/>
</dbReference>
<gene>
    <name evidence="2" type="ORF">AA0119_g7176</name>
</gene>
<dbReference type="InterPro" id="IPR052895">
    <property type="entry name" value="HetReg/Transcr_Mod"/>
</dbReference>
<reference evidence="3" key="1">
    <citation type="journal article" date="2019" name="bioRxiv">
        <title>Genomics, evolutionary history and diagnostics of the Alternaria alternata species group including apple and Asian pear pathotypes.</title>
        <authorList>
            <person name="Armitage A.D."/>
            <person name="Cockerton H.M."/>
            <person name="Sreenivasaprasad S."/>
            <person name="Woodhall J.W."/>
            <person name="Lane C.R."/>
            <person name="Harrison R.J."/>
            <person name="Clarkson J.P."/>
        </authorList>
    </citation>
    <scope>NUCLEOTIDE SEQUENCE [LARGE SCALE GENOMIC DNA]</scope>
    <source>
        <strain evidence="3">FERA 635</strain>
    </source>
</reference>
<feature type="domain" description="Heterokaryon incompatibility" evidence="1">
    <location>
        <begin position="89"/>
        <end position="232"/>
    </location>
</feature>
<dbReference type="InterPro" id="IPR010730">
    <property type="entry name" value="HET"/>
</dbReference>
<protein>
    <recommendedName>
        <fullName evidence="1">Heterokaryon incompatibility domain-containing protein</fullName>
    </recommendedName>
</protein>
<evidence type="ECO:0000313" key="2">
    <source>
        <dbReference type="EMBL" id="RYN98447.1"/>
    </source>
</evidence>
<comment type="caution">
    <text evidence="2">The sequence shown here is derived from an EMBL/GenBank/DDBJ whole genome shotgun (WGS) entry which is preliminary data.</text>
</comment>
<evidence type="ECO:0000259" key="1">
    <source>
        <dbReference type="Pfam" id="PF06985"/>
    </source>
</evidence>
<dbReference type="Proteomes" id="UP000293195">
    <property type="component" value="Unassembled WGS sequence"/>
</dbReference>